<protein>
    <submittedName>
        <fullName evidence="2">Uncharacterized protein</fullName>
    </submittedName>
</protein>
<accession>A0ABR0REY7</accession>
<name>A0ABR0REY7_9EURO</name>
<evidence type="ECO:0000313" key="3">
    <source>
        <dbReference type="Proteomes" id="UP001334248"/>
    </source>
</evidence>
<dbReference type="RefSeq" id="XP_064727287.1">
    <property type="nucleotide sequence ID" value="XM_064876900.1"/>
</dbReference>
<evidence type="ECO:0000313" key="2">
    <source>
        <dbReference type="EMBL" id="KAK5939197.1"/>
    </source>
</evidence>
<keyword evidence="3" id="KW-1185">Reference proteome</keyword>
<organism evidence="2 3">
    <name type="scientific">Knufia obscura</name>
    <dbReference type="NCBI Taxonomy" id="1635080"/>
    <lineage>
        <taxon>Eukaryota</taxon>
        <taxon>Fungi</taxon>
        <taxon>Dikarya</taxon>
        <taxon>Ascomycota</taxon>
        <taxon>Pezizomycotina</taxon>
        <taxon>Eurotiomycetes</taxon>
        <taxon>Chaetothyriomycetidae</taxon>
        <taxon>Chaetothyriales</taxon>
        <taxon>Trichomeriaceae</taxon>
        <taxon>Knufia</taxon>
    </lineage>
</organism>
<dbReference type="GeneID" id="90001949"/>
<dbReference type="EMBL" id="JAVHJV010000011">
    <property type="protein sequence ID" value="KAK5939197.1"/>
    <property type="molecule type" value="Genomic_DNA"/>
</dbReference>
<evidence type="ECO:0000256" key="1">
    <source>
        <dbReference type="SAM" id="MobiDB-lite"/>
    </source>
</evidence>
<gene>
    <name evidence="2" type="ORF">PMZ80_008500</name>
</gene>
<comment type="caution">
    <text evidence="2">The sequence shown here is derived from an EMBL/GenBank/DDBJ whole genome shotgun (WGS) entry which is preliminary data.</text>
</comment>
<sequence>MPTGGQPYCNPTTSIGTTPLYASEPAPLHENWGFQPDPNIEGHWTAVLQSRGPPPGRQQNAQMEYNMNYPEQPSEFQYQPCEFFRVHDSKFIERVNTAIRRRNAYFGTHAKARIFGEGEKSKPATLPVQILSRKIREEVQPQRPRKDA</sequence>
<reference evidence="2 3" key="1">
    <citation type="journal article" date="2023" name="Res Sq">
        <title>Genomic and morphological characterization of Knufia obscura isolated from the Mars 2020 spacecraft assembly facility.</title>
        <authorList>
            <person name="Chander A.M."/>
            <person name="Teixeira M.M."/>
            <person name="Singh N.K."/>
            <person name="Williams M.P."/>
            <person name="Parker C.W."/>
            <person name="Leo P."/>
            <person name="Stajich J.E."/>
            <person name="Torok T."/>
            <person name="Tighe S."/>
            <person name="Mason C.E."/>
            <person name="Venkateswaran K."/>
        </authorList>
    </citation>
    <scope>NUCLEOTIDE SEQUENCE [LARGE SCALE GENOMIC DNA]</scope>
    <source>
        <strain evidence="2 3">CCFEE 5817</strain>
    </source>
</reference>
<dbReference type="Proteomes" id="UP001334248">
    <property type="component" value="Unassembled WGS sequence"/>
</dbReference>
<proteinExistence type="predicted"/>
<feature type="region of interest" description="Disordered" evidence="1">
    <location>
        <begin position="1"/>
        <end position="40"/>
    </location>
</feature>